<protein>
    <recommendedName>
        <fullName evidence="2">Tyr recombinase domain-containing protein</fullName>
    </recommendedName>
</protein>
<dbReference type="InterPro" id="IPR013762">
    <property type="entry name" value="Integrase-like_cat_sf"/>
</dbReference>
<dbReference type="InterPro" id="IPR002104">
    <property type="entry name" value="Integrase_catalytic"/>
</dbReference>
<evidence type="ECO:0000259" key="2">
    <source>
        <dbReference type="PROSITE" id="PS51898"/>
    </source>
</evidence>
<keyword evidence="1" id="KW-0233">DNA recombination</keyword>
<reference evidence="3" key="1">
    <citation type="journal article" date="2014" name="Front. Microbiol.">
        <title>High frequency of phylogenetically diverse reductive dehalogenase-homologous genes in deep subseafloor sedimentary metagenomes.</title>
        <authorList>
            <person name="Kawai M."/>
            <person name="Futagami T."/>
            <person name="Toyoda A."/>
            <person name="Takaki Y."/>
            <person name="Nishi S."/>
            <person name="Hori S."/>
            <person name="Arai W."/>
            <person name="Tsubouchi T."/>
            <person name="Morono Y."/>
            <person name="Uchiyama I."/>
            <person name="Ito T."/>
            <person name="Fujiyama A."/>
            <person name="Inagaki F."/>
            <person name="Takami H."/>
        </authorList>
    </citation>
    <scope>NUCLEOTIDE SEQUENCE</scope>
    <source>
        <strain evidence="3">Expedition CK06-06</strain>
    </source>
</reference>
<accession>X0XE10</accession>
<dbReference type="PROSITE" id="PS51898">
    <property type="entry name" value="TYR_RECOMBINASE"/>
    <property type="match status" value="1"/>
</dbReference>
<organism evidence="3">
    <name type="scientific">marine sediment metagenome</name>
    <dbReference type="NCBI Taxonomy" id="412755"/>
    <lineage>
        <taxon>unclassified sequences</taxon>
        <taxon>metagenomes</taxon>
        <taxon>ecological metagenomes</taxon>
    </lineage>
</organism>
<feature type="non-terminal residue" evidence="3">
    <location>
        <position position="1"/>
    </location>
</feature>
<name>X0XE10_9ZZZZ</name>
<comment type="caution">
    <text evidence="3">The sequence shown here is derived from an EMBL/GenBank/DDBJ whole genome shotgun (WGS) entry which is preliminary data.</text>
</comment>
<proteinExistence type="predicted"/>
<dbReference type="GO" id="GO:0006310">
    <property type="term" value="P:DNA recombination"/>
    <property type="evidence" value="ECO:0007669"/>
    <property type="project" value="UniProtKB-KW"/>
</dbReference>
<dbReference type="EMBL" id="BARS01035849">
    <property type="protein sequence ID" value="GAG23196.1"/>
    <property type="molecule type" value="Genomic_DNA"/>
</dbReference>
<dbReference type="AlphaFoldDB" id="X0XE10"/>
<evidence type="ECO:0000313" key="3">
    <source>
        <dbReference type="EMBL" id="GAG23196.1"/>
    </source>
</evidence>
<gene>
    <name evidence="3" type="ORF">S01H1_55179</name>
</gene>
<evidence type="ECO:0000256" key="1">
    <source>
        <dbReference type="ARBA" id="ARBA00023172"/>
    </source>
</evidence>
<feature type="domain" description="Tyr recombinase" evidence="2">
    <location>
        <begin position="1"/>
        <end position="52"/>
    </location>
</feature>
<dbReference type="Gene3D" id="1.10.443.10">
    <property type="entry name" value="Intergrase catalytic core"/>
    <property type="match status" value="1"/>
</dbReference>
<dbReference type="Pfam" id="PF00589">
    <property type="entry name" value="Phage_integrase"/>
    <property type="match status" value="1"/>
</dbReference>
<dbReference type="SUPFAM" id="SSF56349">
    <property type="entry name" value="DNA breaking-rejoining enzymes"/>
    <property type="match status" value="1"/>
</dbReference>
<dbReference type="InterPro" id="IPR011010">
    <property type="entry name" value="DNA_brk_join_enz"/>
</dbReference>
<dbReference type="GO" id="GO:0015074">
    <property type="term" value="P:DNA integration"/>
    <property type="evidence" value="ECO:0007669"/>
    <property type="project" value="InterPro"/>
</dbReference>
<sequence>VSLNASRHNFATHLLENGIDLRYIQELLGHKHSKTTEIYTFVSRKFLGKIKSPLDTIKGSE</sequence>
<dbReference type="GO" id="GO:0003677">
    <property type="term" value="F:DNA binding"/>
    <property type="evidence" value="ECO:0007669"/>
    <property type="project" value="InterPro"/>
</dbReference>